<reference evidence="1" key="1">
    <citation type="journal article" date="2014" name="Front. Microbiol.">
        <title>High frequency of phylogenetically diverse reductive dehalogenase-homologous genes in deep subseafloor sedimentary metagenomes.</title>
        <authorList>
            <person name="Kawai M."/>
            <person name="Futagami T."/>
            <person name="Toyoda A."/>
            <person name="Takaki Y."/>
            <person name="Nishi S."/>
            <person name="Hori S."/>
            <person name="Arai W."/>
            <person name="Tsubouchi T."/>
            <person name="Morono Y."/>
            <person name="Uchiyama I."/>
            <person name="Ito T."/>
            <person name="Fujiyama A."/>
            <person name="Inagaki F."/>
            <person name="Takami H."/>
        </authorList>
    </citation>
    <scope>NUCLEOTIDE SEQUENCE</scope>
    <source>
        <strain evidence="1">Expedition CK06-06</strain>
    </source>
</reference>
<dbReference type="InterPro" id="IPR027417">
    <property type="entry name" value="P-loop_NTPase"/>
</dbReference>
<proteinExistence type="predicted"/>
<gene>
    <name evidence="1" type="ORF">S06H3_31445</name>
</gene>
<organism evidence="1">
    <name type="scientific">marine sediment metagenome</name>
    <dbReference type="NCBI Taxonomy" id="412755"/>
    <lineage>
        <taxon>unclassified sequences</taxon>
        <taxon>metagenomes</taxon>
        <taxon>ecological metagenomes</taxon>
    </lineage>
</organism>
<comment type="caution">
    <text evidence="1">The sequence shown here is derived from an EMBL/GenBank/DDBJ whole genome shotgun (WGS) entry which is preliminary data.</text>
</comment>
<feature type="non-terminal residue" evidence="1">
    <location>
        <position position="1"/>
    </location>
</feature>
<protein>
    <recommendedName>
        <fullName evidence="2">NadR/Ttd14 AAA domain-containing protein</fullName>
    </recommendedName>
</protein>
<dbReference type="AlphaFoldDB" id="X1MUI7"/>
<dbReference type="Gene3D" id="3.40.50.300">
    <property type="entry name" value="P-loop containing nucleotide triphosphate hydrolases"/>
    <property type="match status" value="1"/>
</dbReference>
<name>X1MUI7_9ZZZZ</name>
<dbReference type="EMBL" id="BARV01018620">
    <property type="protein sequence ID" value="GAI21696.1"/>
    <property type="molecule type" value="Genomic_DNA"/>
</dbReference>
<evidence type="ECO:0000313" key="1">
    <source>
        <dbReference type="EMBL" id="GAI21696.1"/>
    </source>
</evidence>
<sequence length="85" mass="9945">TDWIDSSLADAGIDLFLLCYFDIDWIPDPVRENPGPRRTFLYESYLKEIERLGRPCEVIRGSGTERFNNAKMAVGKHFTYFREKP</sequence>
<evidence type="ECO:0008006" key="2">
    <source>
        <dbReference type="Google" id="ProtNLM"/>
    </source>
</evidence>
<accession>X1MUI7</accession>